<dbReference type="Proteomes" id="UP000473525">
    <property type="component" value="Unassembled WGS sequence"/>
</dbReference>
<protein>
    <submittedName>
        <fullName evidence="1">Uncharacterized protein</fullName>
    </submittedName>
</protein>
<proteinExistence type="predicted"/>
<keyword evidence="2" id="KW-1185">Reference proteome</keyword>
<comment type="caution">
    <text evidence="1">The sequence shown here is derived from an EMBL/GenBank/DDBJ whole genome shotgun (WGS) entry which is preliminary data.</text>
</comment>
<evidence type="ECO:0000313" key="2">
    <source>
        <dbReference type="Proteomes" id="UP000473525"/>
    </source>
</evidence>
<accession>A0A6L6XS04</accession>
<gene>
    <name evidence="1" type="ORF">GON03_10210</name>
</gene>
<reference evidence="1 2" key="1">
    <citation type="submission" date="2019-12" db="EMBL/GenBank/DDBJ databases">
        <authorList>
            <person name="Huq M.A."/>
        </authorList>
    </citation>
    <scope>NUCLEOTIDE SEQUENCE [LARGE SCALE GENOMIC DNA]</scope>
    <source>
        <strain evidence="1 2">MAH-18</strain>
    </source>
</reference>
<dbReference type="EMBL" id="WSEK01000004">
    <property type="protein sequence ID" value="MVQ49553.1"/>
    <property type="molecule type" value="Genomic_DNA"/>
</dbReference>
<sequence>MSTLSIPQVRQWRPAALETAATAVGAASTAVDDQARSLSSALEGALTDAGGRWADAARDRAADEARIGAQLADALDTARQVLSRGAGDIGRARTLLLDTISAAQADGFQIGDDGTVTAPTLPPVLTSPDHAEAAVAARNADQQRLNDRAQGIADDIAHALEAVADADRTAARGLGDVEFPQTLESAVDAYLDRAWQTRDLLGALGAAGAGAVSLAALLKKSVGLFGRSKSFLDFLKSSTAPITDYETFLRNINASDDALKAFVNGKADGGLARFLIGARAAKLAGKVFLPLTVATGAMDAVTGGGYDGARGWATRGFGLAGAAGGGALLASSAGLIALGPVGVGIAGAAVLGYGAWTLGNYVYDHWDDITEFGGKALDWTGDRLDDVADAADAATDWAGDRLADAGNALEDAGKSAVHTVTLGLL</sequence>
<dbReference type="AlphaFoldDB" id="A0A6L6XS04"/>
<dbReference type="RefSeq" id="WP_157342271.1">
    <property type="nucleotide sequence ID" value="NZ_WSEK01000004.1"/>
</dbReference>
<organism evidence="1 2">
    <name type="scientific">Nocardioides agri</name>
    <dbReference type="NCBI Taxonomy" id="2682843"/>
    <lineage>
        <taxon>Bacteria</taxon>
        <taxon>Bacillati</taxon>
        <taxon>Actinomycetota</taxon>
        <taxon>Actinomycetes</taxon>
        <taxon>Propionibacteriales</taxon>
        <taxon>Nocardioidaceae</taxon>
        <taxon>Nocardioides</taxon>
    </lineage>
</organism>
<name>A0A6L6XS04_9ACTN</name>
<evidence type="ECO:0000313" key="1">
    <source>
        <dbReference type="EMBL" id="MVQ49553.1"/>
    </source>
</evidence>